<organism evidence="1 2">
    <name type="scientific">Prymnesium parvum</name>
    <name type="common">Toxic golden alga</name>
    <dbReference type="NCBI Taxonomy" id="97485"/>
    <lineage>
        <taxon>Eukaryota</taxon>
        <taxon>Haptista</taxon>
        <taxon>Haptophyta</taxon>
        <taxon>Prymnesiophyceae</taxon>
        <taxon>Prymnesiales</taxon>
        <taxon>Prymnesiaceae</taxon>
        <taxon>Prymnesium</taxon>
    </lineage>
</organism>
<comment type="caution">
    <text evidence="1">The sequence shown here is derived from an EMBL/GenBank/DDBJ whole genome shotgun (WGS) entry which is preliminary data.</text>
</comment>
<proteinExistence type="predicted"/>
<name>A0AB34JVK8_PRYPA</name>
<dbReference type="Gene3D" id="3.40.50.300">
    <property type="entry name" value="P-loop containing nucleotide triphosphate hydrolases"/>
    <property type="match status" value="1"/>
</dbReference>
<protein>
    <submittedName>
        <fullName evidence="1">Uncharacterized protein</fullName>
    </submittedName>
</protein>
<dbReference type="Proteomes" id="UP001515480">
    <property type="component" value="Unassembled WGS sequence"/>
</dbReference>
<accession>A0AB34JVK8</accession>
<sequence>MAAGKQAAAWQLSLEALDKKLPPTTPLAERLRRGCAAGSCSTPSCGLVSMRHIAKTGGVSVREWMIRLERRGRAQYLGPVTWMRYRGRYCSHGRYLHCCHPSDSRAAAECHKVRLTDARAHAVKLASESMTIGQGGGNTSSGWRRDLLTLLEFHWPDSAVGRWGDPHTFLQMLPAMRPERFPGHCRVVVTTLLRDPARLYPSLQLHLFPAMRGYNTRAQSLDPCDFAGFVAAFPNFQSWRLTSSEWSPLPESIISHNRMFTAATRLLSKFDLVGVTEDMQSWITLLCALAAIVPCPALKHLNQARRSRDDRIKCQPPNWTLVDVAVHRHAHADARLHRWAESRLKQDMAHFKIHH</sequence>
<evidence type="ECO:0000313" key="1">
    <source>
        <dbReference type="EMBL" id="KAL1524897.1"/>
    </source>
</evidence>
<evidence type="ECO:0000313" key="2">
    <source>
        <dbReference type="Proteomes" id="UP001515480"/>
    </source>
</evidence>
<gene>
    <name evidence="1" type="ORF">AB1Y20_019776</name>
</gene>
<dbReference type="EMBL" id="JBGBPQ010000004">
    <property type="protein sequence ID" value="KAL1524897.1"/>
    <property type="molecule type" value="Genomic_DNA"/>
</dbReference>
<dbReference type="InterPro" id="IPR027417">
    <property type="entry name" value="P-loop_NTPase"/>
</dbReference>
<dbReference type="AlphaFoldDB" id="A0AB34JVK8"/>
<keyword evidence="2" id="KW-1185">Reference proteome</keyword>
<reference evidence="1 2" key="1">
    <citation type="journal article" date="2024" name="Science">
        <title>Giant polyketide synthase enzymes in the biosynthesis of giant marine polyether toxins.</title>
        <authorList>
            <person name="Fallon T.R."/>
            <person name="Shende V.V."/>
            <person name="Wierzbicki I.H."/>
            <person name="Pendleton A.L."/>
            <person name="Watervoot N.F."/>
            <person name="Auber R.P."/>
            <person name="Gonzalez D.J."/>
            <person name="Wisecaver J.H."/>
            <person name="Moore B.S."/>
        </authorList>
    </citation>
    <scope>NUCLEOTIDE SEQUENCE [LARGE SCALE GENOMIC DNA]</scope>
    <source>
        <strain evidence="1 2">12B1</strain>
    </source>
</reference>